<dbReference type="SUPFAM" id="SSF82708">
    <property type="entry name" value="R3H domain"/>
    <property type="match status" value="1"/>
</dbReference>
<dbReference type="GO" id="GO:0003676">
    <property type="term" value="F:nucleic acid binding"/>
    <property type="evidence" value="ECO:0007669"/>
    <property type="project" value="UniProtKB-UniRule"/>
</dbReference>
<feature type="region of interest" description="Disordered" evidence="2">
    <location>
        <begin position="457"/>
        <end position="500"/>
    </location>
</feature>
<gene>
    <name evidence="4" type="ORF">COCON_G00133210</name>
</gene>
<feature type="region of interest" description="Disordered" evidence="2">
    <location>
        <begin position="602"/>
        <end position="773"/>
    </location>
</feature>
<feature type="region of interest" description="Disordered" evidence="2">
    <location>
        <begin position="262"/>
        <end position="302"/>
    </location>
</feature>
<dbReference type="GO" id="GO:0005737">
    <property type="term" value="C:cytoplasm"/>
    <property type="evidence" value="ECO:0007669"/>
    <property type="project" value="TreeGrafter"/>
</dbReference>
<feature type="compositionally biased region" description="Basic residues" evidence="2">
    <location>
        <begin position="219"/>
        <end position="229"/>
    </location>
</feature>
<proteinExistence type="predicted"/>
<feature type="domain" description="R3H" evidence="3">
    <location>
        <begin position="327"/>
        <end position="390"/>
    </location>
</feature>
<dbReference type="PANTHER" id="PTHR15672">
    <property type="entry name" value="CAMP-REGULATED PHOSPHOPROTEIN 21 RELATED R3H DOMAIN CONTAINING PROTEIN"/>
    <property type="match status" value="1"/>
</dbReference>
<evidence type="ECO:0000256" key="2">
    <source>
        <dbReference type="SAM" id="MobiDB-lite"/>
    </source>
</evidence>
<dbReference type="Gene3D" id="3.30.1370.50">
    <property type="entry name" value="R3H-like domain"/>
    <property type="match status" value="1"/>
</dbReference>
<dbReference type="Pfam" id="PF01424">
    <property type="entry name" value="R3H"/>
    <property type="match status" value="1"/>
</dbReference>
<accession>A0A9Q1HXN7</accession>
<keyword evidence="5" id="KW-1185">Reference proteome</keyword>
<reference evidence="4" key="1">
    <citation type="journal article" date="2023" name="Science">
        <title>Genome structures resolve the early diversification of teleost fishes.</title>
        <authorList>
            <person name="Parey E."/>
            <person name="Louis A."/>
            <person name="Montfort J."/>
            <person name="Bouchez O."/>
            <person name="Roques C."/>
            <person name="Iampietro C."/>
            <person name="Lluch J."/>
            <person name="Castinel A."/>
            <person name="Donnadieu C."/>
            <person name="Desvignes T."/>
            <person name="Floi Bucao C."/>
            <person name="Jouanno E."/>
            <person name="Wen M."/>
            <person name="Mejri S."/>
            <person name="Dirks R."/>
            <person name="Jansen H."/>
            <person name="Henkel C."/>
            <person name="Chen W.J."/>
            <person name="Zahm M."/>
            <person name="Cabau C."/>
            <person name="Klopp C."/>
            <person name="Thompson A.W."/>
            <person name="Robinson-Rechavi M."/>
            <person name="Braasch I."/>
            <person name="Lecointre G."/>
            <person name="Bobe J."/>
            <person name="Postlethwait J.H."/>
            <person name="Berthelot C."/>
            <person name="Roest Crollius H."/>
            <person name="Guiguen Y."/>
        </authorList>
    </citation>
    <scope>NUCLEOTIDE SEQUENCE</scope>
    <source>
        <strain evidence="4">Concon-B</strain>
    </source>
</reference>
<organism evidence="4 5">
    <name type="scientific">Conger conger</name>
    <name type="common">Conger eel</name>
    <name type="synonym">Muraena conger</name>
    <dbReference type="NCBI Taxonomy" id="82655"/>
    <lineage>
        <taxon>Eukaryota</taxon>
        <taxon>Metazoa</taxon>
        <taxon>Chordata</taxon>
        <taxon>Craniata</taxon>
        <taxon>Vertebrata</taxon>
        <taxon>Euteleostomi</taxon>
        <taxon>Actinopterygii</taxon>
        <taxon>Neopterygii</taxon>
        <taxon>Teleostei</taxon>
        <taxon>Anguilliformes</taxon>
        <taxon>Congridae</taxon>
        <taxon>Conger</taxon>
    </lineage>
</organism>
<dbReference type="InterPro" id="IPR036867">
    <property type="entry name" value="R3H_dom_sf"/>
</dbReference>
<dbReference type="Proteomes" id="UP001152803">
    <property type="component" value="Unassembled WGS sequence"/>
</dbReference>
<dbReference type="AlphaFoldDB" id="A0A9Q1HXN7"/>
<feature type="region of interest" description="Disordered" evidence="2">
    <location>
        <begin position="516"/>
        <end position="589"/>
    </location>
</feature>
<feature type="compositionally biased region" description="Basic and acidic residues" evidence="2">
    <location>
        <begin position="202"/>
        <end position="211"/>
    </location>
</feature>
<feature type="compositionally biased region" description="Low complexity" evidence="2">
    <location>
        <begin position="517"/>
        <end position="550"/>
    </location>
</feature>
<evidence type="ECO:0000256" key="1">
    <source>
        <dbReference type="ARBA" id="ARBA00022553"/>
    </source>
</evidence>
<name>A0A9Q1HXN7_CONCO</name>
<feature type="compositionally biased region" description="Low complexity" evidence="2">
    <location>
        <begin position="159"/>
        <end position="170"/>
    </location>
</feature>
<evidence type="ECO:0000259" key="3">
    <source>
        <dbReference type="PROSITE" id="PS51061"/>
    </source>
</evidence>
<dbReference type="FunFam" id="3.30.1370.50:FF:000001">
    <property type="entry name" value="R3H domain-containing protein 2 isoform 1"/>
    <property type="match status" value="1"/>
</dbReference>
<feature type="compositionally biased region" description="Basic and acidic residues" evidence="2">
    <location>
        <begin position="270"/>
        <end position="302"/>
    </location>
</feature>
<feature type="compositionally biased region" description="Low complexity" evidence="2">
    <location>
        <begin position="467"/>
        <end position="476"/>
    </location>
</feature>
<feature type="compositionally biased region" description="Polar residues" evidence="2">
    <location>
        <begin position="710"/>
        <end position="724"/>
    </location>
</feature>
<protein>
    <recommendedName>
        <fullName evidence="3">R3H domain-containing protein</fullName>
    </recommendedName>
</protein>
<feature type="region of interest" description="Disordered" evidence="2">
    <location>
        <begin position="141"/>
        <end position="229"/>
    </location>
</feature>
<dbReference type="OrthoDB" id="278430at2759"/>
<feature type="compositionally biased region" description="Low complexity" evidence="2">
    <location>
        <begin position="639"/>
        <end position="654"/>
    </location>
</feature>
<feature type="compositionally biased region" description="Pro residues" evidence="2">
    <location>
        <begin position="171"/>
        <end position="191"/>
    </location>
</feature>
<feature type="compositionally biased region" description="Polar residues" evidence="2">
    <location>
        <begin position="489"/>
        <end position="499"/>
    </location>
</feature>
<dbReference type="PROSITE" id="PS51061">
    <property type="entry name" value="R3H"/>
    <property type="match status" value="1"/>
</dbReference>
<comment type="caution">
    <text evidence="4">The sequence shown here is derived from an EMBL/GenBank/DDBJ whole genome shotgun (WGS) entry which is preliminary data.</text>
</comment>
<evidence type="ECO:0000313" key="5">
    <source>
        <dbReference type="Proteomes" id="UP001152803"/>
    </source>
</evidence>
<dbReference type="SMART" id="SM00393">
    <property type="entry name" value="R3H"/>
    <property type="match status" value="1"/>
</dbReference>
<sequence length="967" mass="104679">MTPGSPHSPGRQALINHLPYRHRTALAPASAVPDRVCVDRDFWLRSLSEGGRSVGVQQFGRARRNHVVRPERSLAALLSCDAGKSDRVLGQGYSFLRMRASCPTAARGARKPSQKHSYCRPRSLLFPPRAAPLWARMSELDTAGQEPRPEPSPAGVCDSSAPLPRASPSASPGPAPAPSPAPSPRPLPPPGSSVEEEEDERQAEHRLEQQRRGLNQGQPRKRSKAKGRLVRSLAVCEESSLPVPTDGAEDDQGSIQLQMTSLPCLQEKGSSSREDSEKDKNKGTEKPNEKPKIRTLSKDHSQEYTDSTGIDLHEFLVNTLQNNPRDRMMLLKLEQEIITFIADDNSPYKKFPQMSSYHRMLVHRVAAYFGMEHNVDQTGKSVIINKTSNTRIPEQRFGEHIKDENSDESQKRFILKRDNSSIDKEDNQSFCSQENVYIETRILEDCNLYNDTQKKRQLFRGNRDGSGRASGSRQSSTEMDSRWSDPRPWSSTDSDSSCRNYKPAVTKTASIGGITVLTRGDSSSSGRSTSKLSKTGSESSSSGGSSGSLSRAHLTLQGSSLLPSGPPSSGGGPAPFPEGQPPPSSPSYILVSLEASGIPPGSILLNPHTGQPFVNPDGTPAIYNPPAGQQPIRSQLVGQSPQQSTPQSQQAQQQAPPPPPQPQQPMTSHMVPQGLQPTSQAGSYSALSYPSQHLLPVSPPHHFSGREDLSSQFGQMSLSRQSSGEAPEPPPSTYPPGLLSQPPPQTGYVVPSPGHQLPPGGFPPSGPHMPQQVLPSSQGFVQQAPSQVPVFYYSSAQYPTSSSQQYRAVGSVQYGTHRNQQLAQSPQQTGYPPVLSNQQPGFQTLMGVPQQPQNQNQNMMSNQQGSQVHGVMVPYPPMSSYQVQMTQGSPGIPQQSYQQTIMLPGQSGQGAVPNQGVPVYCNVMPPSPPGNLRLVGAPCPSSTVPVVQASCRTNCTSLSSPGWQVKY</sequence>
<dbReference type="InterPro" id="IPR051937">
    <property type="entry name" value="R3H_domain_containing"/>
</dbReference>
<dbReference type="InterPro" id="IPR001374">
    <property type="entry name" value="R3H_dom"/>
</dbReference>
<dbReference type="CDD" id="cd02642">
    <property type="entry name" value="R3H_encore_like"/>
    <property type="match status" value="1"/>
</dbReference>
<dbReference type="EMBL" id="JAFJMO010000009">
    <property type="protein sequence ID" value="KAJ8268149.1"/>
    <property type="molecule type" value="Genomic_DNA"/>
</dbReference>
<feature type="compositionally biased region" description="Pro residues" evidence="2">
    <location>
        <begin position="574"/>
        <end position="585"/>
    </location>
</feature>
<evidence type="ECO:0000313" key="4">
    <source>
        <dbReference type="EMBL" id="KAJ8268149.1"/>
    </source>
</evidence>
<keyword evidence="1" id="KW-0597">Phosphoprotein</keyword>
<feature type="compositionally biased region" description="Polar residues" evidence="2">
    <location>
        <begin position="675"/>
        <end position="691"/>
    </location>
</feature>
<dbReference type="PANTHER" id="PTHR15672:SF14">
    <property type="entry name" value="CAMP-REGULATED PHOSPHOPROTEIN 21"/>
    <property type="match status" value="1"/>
</dbReference>